<dbReference type="RefSeq" id="WP_386821565.1">
    <property type="nucleotide sequence ID" value="NZ_JBHUIT010000034.1"/>
</dbReference>
<protein>
    <submittedName>
        <fullName evidence="2">DUF58 domain-containing protein</fullName>
    </submittedName>
</protein>
<keyword evidence="3" id="KW-1185">Reference proteome</keyword>
<evidence type="ECO:0000313" key="3">
    <source>
        <dbReference type="Proteomes" id="UP001597375"/>
    </source>
</evidence>
<dbReference type="Proteomes" id="UP001597375">
    <property type="component" value="Unassembled WGS sequence"/>
</dbReference>
<dbReference type="PANTHER" id="PTHR33608:SF7">
    <property type="entry name" value="DUF58 DOMAIN-CONTAINING PROTEIN"/>
    <property type="match status" value="1"/>
</dbReference>
<evidence type="ECO:0000259" key="1">
    <source>
        <dbReference type="Pfam" id="PF01882"/>
    </source>
</evidence>
<organism evidence="2 3">
    <name type="scientific">Luteolibacter algae</name>
    <dbReference type="NCBI Taxonomy" id="454151"/>
    <lineage>
        <taxon>Bacteria</taxon>
        <taxon>Pseudomonadati</taxon>
        <taxon>Verrucomicrobiota</taxon>
        <taxon>Verrucomicrobiia</taxon>
        <taxon>Verrucomicrobiales</taxon>
        <taxon>Verrucomicrobiaceae</taxon>
        <taxon>Luteolibacter</taxon>
    </lineage>
</organism>
<comment type="caution">
    <text evidence="2">The sequence shown here is derived from an EMBL/GenBank/DDBJ whole genome shotgun (WGS) entry which is preliminary data.</text>
</comment>
<dbReference type="PANTHER" id="PTHR33608">
    <property type="entry name" value="BLL2464 PROTEIN"/>
    <property type="match status" value="1"/>
</dbReference>
<accession>A0ABW5DC95</accession>
<dbReference type="EMBL" id="JBHUIT010000034">
    <property type="protein sequence ID" value="MFD2258123.1"/>
    <property type="molecule type" value="Genomic_DNA"/>
</dbReference>
<proteinExistence type="predicted"/>
<name>A0ABW5DC95_9BACT</name>
<dbReference type="Pfam" id="PF01882">
    <property type="entry name" value="DUF58"/>
    <property type="match status" value="1"/>
</dbReference>
<sequence length="277" mass="31298">MLRLPFRNKVWRGAAGDFAGSGTGASMDFQDHRAYSPGDDPRHINWQAFARTGQYSMKLFREEIRPVVDLILDSSASMFFSPEKEKRSSELLTFLTESSLAAGASVRVYAVNGDAQCAIDPTSLRSDRWKEDLRRLTPKLPTLAAAPEVQRLPLRSHALRVFLSDLLFSSDPNHLLRTLAQKQGMPILFCPFLGEEANPSWVGNYDFIDAELKTKHSHRIEPATLRRYLESYKNHFAVWKEAAMRHQAPLARIPCEMELQAALYAHALPVKALETSQ</sequence>
<dbReference type="InterPro" id="IPR002881">
    <property type="entry name" value="DUF58"/>
</dbReference>
<feature type="domain" description="DUF58" evidence="1">
    <location>
        <begin position="32"/>
        <end position="220"/>
    </location>
</feature>
<evidence type="ECO:0000313" key="2">
    <source>
        <dbReference type="EMBL" id="MFD2258123.1"/>
    </source>
</evidence>
<reference evidence="3" key="1">
    <citation type="journal article" date="2019" name="Int. J. Syst. Evol. Microbiol.">
        <title>The Global Catalogue of Microorganisms (GCM) 10K type strain sequencing project: providing services to taxonomists for standard genome sequencing and annotation.</title>
        <authorList>
            <consortium name="The Broad Institute Genomics Platform"/>
            <consortium name="The Broad Institute Genome Sequencing Center for Infectious Disease"/>
            <person name="Wu L."/>
            <person name="Ma J."/>
        </authorList>
    </citation>
    <scope>NUCLEOTIDE SEQUENCE [LARGE SCALE GENOMIC DNA]</scope>
    <source>
        <strain evidence="3">CGMCC 4.7106</strain>
    </source>
</reference>
<gene>
    <name evidence="2" type="ORF">ACFSSA_15690</name>
</gene>